<dbReference type="Pfam" id="PF13616">
    <property type="entry name" value="Rotamase_3"/>
    <property type="match status" value="1"/>
</dbReference>
<evidence type="ECO:0000259" key="4">
    <source>
        <dbReference type="PROSITE" id="PS50198"/>
    </source>
</evidence>
<dbReference type="InterPro" id="IPR000297">
    <property type="entry name" value="PPIase_PpiC"/>
</dbReference>
<reference evidence="5 6" key="1">
    <citation type="journal article" date="2016" name="Nat. Commun.">
        <title>Thousands of microbial genomes shed light on interconnected biogeochemical processes in an aquifer system.</title>
        <authorList>
            <person name="Anantharaman K."/>
            <person name="Brown C.T."/>
            <person name="Hug L.A."/>
            <person name="Sharon I."/>
            <person name="Castelle C.J."/>
            <person name="Probst A.J."/>
            <person name="Thomas B.C."/>
            <person name="Singh A."/>
            <person name="Wilkins M.J."/>
            <person name="Karaoz U."/>
            <person name="Brodie E.L."/>
            <person name="Williams K.H."/>
            <person name="Hubbard S.S."/>
            <person name="Banfield J.F."/>
        </authorList>
    </citation>
    <scope>NUCLEOTIDE SEQUENCE [LARGE SCALE GENOMIC DNA]</scope>
</reference>
<dbReference type="EMBL" id="MFQA01000013">
    <property type="protein sequence ID" value="OGH69142.1"/>
    <property type="molecule type" value="Genomic_DNA"/>
</dbReference>
<protein>
    <recommendedName>
        <fullName evidence="4">PpiC domain-containing protein</fullName>
    </recommendedName>
</protein>
<dbReference type="PROSITE" id="PS50198">
    <property type="entry name" value="PPIC_PPIASE_2"/>
    <property type="match status" value="1"/>
</dbReference>
<feature type="domain" description="PpiC" evidence="4">
    <location>
        <begin position="179"/>
        <end position="285"/>
    </location>
</feature>
<dbReference type="PANTHER" id="PTHR47245:SF2">
    <property type="entry name" value="PEPTIDYL-PROLYL CIS-TRANS ISOMERASE HP_0175-RELATED"/>
    <property type="match status" value="1"/>
</dbReference>
<feature type="transmembrane region" description="Helical" evidence="3">
    <location>
        <begin position="31"/>
        <end position="55"/>
    </location>
</feature>
<evidence type="ECO:0000313" key="5">
    <source>
        <dbReference type="EMBL" id="OGH69142.1"/>
    </source>
</evidence>
<dbReference type="SUPFAM" id="SSF54534">
    <property type="entry name" value="FKBP-like"/>
    <property type="match status" value="1"/>
</dbReference>
<dbReference type="GO" id="GO:0003755">
    <property type="term" value="F:peptidyl-prolyl cis-trans isomerase activity"/>
    <property type="evidence" value="ECO:0007669"/>
    <property type="project" value="UniProtKB-KW"/>
</dbReference>
<evidence type="ECO:0000256" key="3">
    <source>
        <dbReference type="SAM" id="Phobius"/>
    </source>
</evidence>
<keyword evidence="1" id="KW-0413">Isomerase</keyword>
<dbReference type="InterPro" id="IPR050245">
    <property type="entry name" value="PrsA_foldase"/>
</dbReference>
<keyword evidence="3" id="KW-0812">Transmembrane</keyword>
<dbReference type="PANTHER" id="PTHR47245">
    <property type="entry name" value="PEPTIDYLPROLYL ISOMERASE"/>
    <property type="match status" value="1"/>
</dbReference>
<evidence type="ECO:0000256" key="2">
    <source>
        <dbReference type="SAM" id="MobiDB-lite"/>
    </source>
</evidence>
<dbReference type="SUPFAM" id="SSF109998">
    <property type="entry name" value="Triger factor/SurA peptide-binding domain-like"/>
    <property type="match status" value="1"/>
</dbReference>
<organism evidence="5 6">
    <name type="scientific">Candidatus Magasanikbacteria bacterium RIFCSPHIGHO2_02_FULL_45_10</name>
    <dbReference type="NCBI Taxonomy" id="1798679"/>
    <lineage>
        <taxon>Bacteria</taxon>
        <taxon>Candidatus Magasanikiibacteriota</taxon>
    </lineage>
</organism>
<accession>A0A1F6MBV2</accession>
<name>A0A1F6MBV2_9BACT</name>
<dbReference type="Gene3D" id="3.10.50.40">
    <property type="match status" value="1"/>
</dbReference>
<gene>
    <name evidence="5" type="ORF">A3D53_01720</name>
</gene>
<dbReference type="Gene3D" id="1.10.4030.10">
    <property type="entry name" value="Porin chaperone SurA, peptide-binding domain"/>
    <property type="match status" value="1"/>
</dbReference>
<keyword evidence="3" id="KW-0472">Membrane</keyword>
<evidence type="ECO:0000256" key="1">
    <source>
        <dbReference type="PROSITE-ProRule" id="PRU00278"/>
    </source>
</evidence>
<keyword evidence="3" id="KW-1133">Transmembrane helix</keyword>
<proteinExistence type="predicted"/>
<dbReference type="InterPro" id="IPR027304">
    <property type="entry name" value="Trigger_fact/SurA_dom_sf"/>
</dbReference>
<dbReference type="AlphaFoldDB" id="A0A1F6MBV2"/>
<dbReference type="Pfam" id="PF13623">
    <property type="entry name" value="SurA_N_2"/>
    <property type="match status" value="1"/>
</dbReference>
<comment type="caution">
    <text evidence="5">The sequence shown here is derived from an EMBL/GenBank/DDBJ whole genome shotgun (WGS) entry which is preliminary data.</text>
</comment>
<dbReference type="Proteomes" id="UP000176413">
    <property type="component" value="Unassembled WGS sequence"/>
</dbReference>
<evidence type="ECO:0000313" key="6">
    <source>
        <dbReference type="Proteomes" id="UP000176413"/>
    </source>
</evidence>
<keyword evidence="1" id="KW-0697">Rotamase</keyword>
<feature type="region of interest" description="Disordered" evidence="2">
    <location>
        <begin position="1"/>
        <end position="20"/>
    </location>
</feature>
<dbReference type="InterPro" id="IPR046357">
    <property type="entry name" value="PPIase_dom_sf"/>
</dbReference>
<sequence>MSTSSFDQTPSEIPTPSVADQSAKKQNIKTFGIAFGGLLALVLVISLGIGVYRVYAMGATDAFSTLVAKGLRLPAMKINGERVTYSDYRGDLEAIKKVRDYDQKNAGPAAQLTDEQLSDQVLIRIVNNVLVDEEAKKLGLKVEDADIKEVYDSLLKELGSDEAIAKEIMNRYGWPYKSYENRVIRPLLLQNKVAEKISTDIEARRAIGVKAKKVLDEVKAGGDFAALAAQYGEDGTANTGGSLGEFKSGDMVPAFEDAVKKLKKGELSQELVETQYGYHIIRLNNVRKEKVKNDAGKMVDETFWTASHILLMYPNINQTLSNRLKESNIRLYIDVHDPFKELTTARAPG</sequence>